<dbReference type="EMBL" id="NLAX01000003">
    <property type="protein sequence ID" value="PKS12595.1"/>
    <property type="molecule type" value="Genomic_DNA"/>
</dbReference>
<keyword evidence="9" id="KW-1185">Reference proteome</keyword>
<keyword evidence="6" id="KW-0539">Nucleus</keyword>
<organism evidence="8 9">
    <name type="scientific">Lomentospora prolificans</name>
    <dbReference type="NCBI Taxonomy" id="41688"/>
    <lineage>
        <taxon>Eukaryota</taxon>
        <taxon>Fungi</taxon>
        <taxon>Dikarya</taxon>
        <taxon>Ascomycota</taxon>
        <taxon>Pezizomycotina</taxon>
        <taxon>Sordariomycetes</taxon>
        <taxon>Hypocreomycetidae</taxon>
        <taxon>Microascales</taxon>
        <taxon>Microascaceae</taxon>
        <taxon>Lomentospora</taxon>
    </lineage>
</organism>
<accession>A0A2N3NJH0</accession>
<dbReference type="InterPro" id="IPR021858">
    <property type="entry name" value="Fun_TF"/>
</dbReference>
<name>A0A2N3NJH0_9PEZI</name>
<dbReference type="Gene3D" id="1.10.4160.10">
    <property type="entry name" value="Hydantoin permease"/>
    <property type="match status" value="1"/>
</dbReference>
<evidence type="ECO:0000256" key="4">
    <source>
        <dbReference type="ARBA" id="ARBA00022989"/>
    </source>
</evidence>
<feature type="region of interest" description="Disordered" evidence="7">
    <location>
        <begin position="194"/>
        <end position="213"/>
    </location>
</feature>
<proteinExistence type="inferred from homology"/>
<evidence type="ECO:0008006" key="10">
    <source>
        <dbReference type="Google" id="ProtNLM"/>
    </source>
</evidence>
<dbReference type="InterPro" id="IPR001248">
    <property type="entry name" value="Pur-cyt_permease"/>
</dbReference>
<dbReference type="GO" id="GO:0022857">
    <property type="term" value="F:transmembrane transporter activity"/>
    <property type="evidence" value="ECO:0007669"/>
    <property type="project" value="InterPro"/>
</dbReference>
<dbReference type="Pfam" id="PF02133">
    <property type="entry name" value="Transp_cyt_pur"/>
    <property type="match status" value="1"/>
</dbReference>
<dbReference type="GO" id="GO:0001228">
    <property type="term" value="F:DNA-binding transcription activator activity, RNA polymerase II-specific"/>
    <property type="evidence" value="ECO:0007669"/>
    <property type="project" value="TreeGrafter"/>
</dbReference>
<dbReference type="InterPro" id="IPR053157">
    <property type="entry name" value="Sterol_Uptake_Regulator"/>
</dbReference>
<dbReference type="AlphaFoldDB" id="A0A2N3NJH0"/>
<evidence type="ECO:0000256" key="5">
    <source>
        <dbReference type="ARBA" id="ARBA00023136"/>
    </source>
</evidence>
<comment type="subcellular location">
    <subcellularLocation>
        <location evidence="1">Membrane</location>
        <topology evidence="1">Multi-pass membrane protein</topology>
    </subcellularLocation>
</comment>
<protein>
    <recommendedName>
        <fullName evidence="10">Zn(2)-C6 fungal-type domain-containing protein</fullName>
    </recommendedName>
</protein>
<dbReference type="VEuPathDB" id="FungiDB:jhhlp_000803"/>
<evidence type="ECO:0000256" key="2">
    <source>
        <dbReference type="ARBA" id="ARBA00008974"/>
    </source>
</evidence>
<dbReference type="OrthoDB" id="3546279at2759"/>
<comment type="caution">
    <text evidence="8">The sequence shown here is derived from an EMBL/GenBank/DDBJ whole genome shotgun (WGS) entry which is preliminary data.</text>
</comment>
<dbReference type="Proteomes" id="UP000233524">
    <property type="component" value="Unassembled WGS sequence"/>
</dbReference>
<dbReference type="GO" id="GO:0016020">
    <property type="term" value="C:membrane"/>
    <property type="evidence" value="ECO:0007669"/>
    <property type="project" value="UniProtKB-SubCell"/>
</dbReference>
<evidence type="ECO:0000313" key="8">
    <source>
        <dbReference type="EMBL" id="PKS12595.1"/>
    </source>
</evidence>
<evidence type="ECO:0000256" key="7">
    <source>
        <dbReference type="SAM" id="MobiDB-lite"/>
    </source>
</evidence>
<dbReference type="InParanoid" id="A0A2N3NJH0"/>
<sequence>MAKLQAIRKGLSSKEEFQSLVQTKEQGSYFDQDLLPSPPYYLAFLSVLLDANLVAQLVQPPPDYYTSLVRGKVYRWKIIASASSFLSMVVDYQIIRRGNFCIPSFYTVAEGKPYFYYHGWNLRPVVAWVAGVAFTVHGIAGSLDPESVNSASKDMYKLGFLLSFYYYGCDETLPCCRRCERRREHCSYLEQFGSAGSPHASPGPPQVGYGSDYGAPRTPLEPSSYTMDLELTHFYLTHTYKTLWGRPEAHLVWRDVIFLDAVKHPPLLNGLLAVAAMHKIVTCGDPDSVYKSTALRKQTAALEGFVPLLHSVTQETAELVFVMSILVSYWAFASLRLPPELSILSTTVDLRLSFEPDHSLTAEPILTQFLELVKRVQPNHHVVNEARPLLLCGKLSAMTKVPGDDELPDLDKDTKNALSALNQHIHTLPRHLSEYHASLPLLKLDYMYRMALKPEWGELIIAWPVRVPNEFVEDMRARNHAALTILAYWGVALHTLQDRWWAKDWGVALITEISSIVTGPWAELLRWPRRRVGLDGG</sequence>
<dbReference type="PANTHER" id="PTHR47784:SF5">
    <property type="entry name" value="STEROL UPTAKE CONTROL PROTEIN 2"/>
    <property type="match status" value="1"/>
</dbReference>
<reference evidence="8 9" key="1">
    <citation type="journal article" date="2017" name="G3 (Bethesda)">
        <title>First Draft Genome Sequence of the Pathogenic Fungus Lomentospora prolificans (Formerly Scedosporium prolificans).</title>
        <authorList>
            <person name="Luo R."/>
            <person name="Zimin A."/>
            <person name="Workman R."/>
            <person name="Fan Y."/>
            <person name="Pertea G."/>
            <person name="Grossman N."/>
            <person name="Wear M.P."/>
            <person name="Jia B."/>
            <person name="Miller H."/>
            <person name="Casadevall A."/>
            <person name="Timp W."/>
            <person name="Zhang S.X."/>
            <person name="Salzberg S.L."/>
        </authorList>
    </citation>
    <scope>NUCLEOTIDE SEQUENCE [LARGE SCALE GENOMIC DNA]</scope>
    <source>
        <strain evidence="8 9">JHH-5317</strain>
    </source>
</reference>
<comment type="similarity">
    <text evidence="2">Belongs to the purine-cytosine permease (2.A.39) family.</text>
</comment>
<evidence type="ECO:0000256" key="3">
    <source>
        <dbReference type="ARBA" id="ARBA00022692"/>
    </source>
</evidence>
<keyword evidence="5" id="KW-0472">Membrane</keyword>
<keyword evidence="3" id="KW-0812">Transmembrane</keyword>
<evidence type="ECO:0000256" key="1">
    <source>
        <dbReference type="ARBA" id="ARBA00004141"/>
    </source>
</evidence>
<evidence type="ECO:0000313" key="9">
    <source>
        <dbReference type="Proteomes" id="UP000233524"/>
    </source>
</evidence>
<gene>
    <name evidence="8" type="ORF">jhhlp_000803</name>
</gene>
<dbReference type="PANTHER" id="PTHR47784">
    <property type="entry name" value="STEROL UPTAKE CONTROL PROTEIN 2"/>
    <property type="match status" value="1"/>
</dbReference>
<dbReference type="Pfam" id="PF11951">
    <property type="entry name" value="Fungal_trans_2"/>
    <property type="match status" value="1"/>
</dbReference>
<keyword evidence="4" id="KW-1133">Transmembrane helix</keyword>
<evidence type="ECO:0000256" key="6">
    <source>
        <dbReference type="ARBA" id="ARBA00023242"/>
    </source>
</evidence>